<dbReference type="Pfam" id="PF01963">
    <property type="entry name" value="TraB_PrgY_gumN"/>
    <property type="match status" value="1"/>
</dbReference>
<proteinExistence type="predicted"/>
<dbReference type="InterPro" id="IPR047111">
    <property type="entry name" value="YbaP-like"/>
</dbReference>
<feature type="signal peptide" evidence="1">
    <location>
        <begin position="1"/>
        <end position="20"/>
    </location>
</feature>
<dbReference type="InterPro" id="IPR002816">
    <property type="entry name" value="TraB/PrgY/GumN_fam"/>
</dbReference>
<evidence type="ECO:0000256" key="1">
    <source>
        <dbReference type="SAM" id="SignalP"/>
    </source>
</evidence>
<dbReference type="PANTHER" id="PTHR40590:SF1">
    <property type="entry name" value="CYTOPLASMIC PROTEIN"/>
    <property type="match status" value="1"/>
</dbReference>
<dbReference type="RefSeq" id="WP_164648842.1">
    <property type="nucleotide sequence ID" value="NZ_CP047475.1"/>
</dbReference>
<dbReference type="CDD" id="cd14789">
    <property type="entry name" value="Tiki"/>
    <property type="match status" value="1"/>
</dbReference>
<dbReference type="KEGG" id="vas:GT360_10710"/>
<keyword evidence="3" id="KW-1185">Reference proteome</keyword>
<keyword evidence="1" id="KW-0732">Signal</keyword>
<gene>
    <name evidence="2" type="ORF">GT360_10710</name>
</gene>
<evidence type="ECO:0000313" key="2">
    <source>
        <dbReference type="EMBL" id="QIA63946.1"/>
    </source>
</evidence>
<accession>A0A7Z2YE31</accession>
<organism evidence="2 3">
    <name type="scientific">Vibrio astriarenae</name>
    <dbReference type="NCBI Taxonomy" id="1481923"/>
    <lineage>
        <taxon>Bacteria</taxon>
        <taxon>Pseudomonadati</taxon>
        <taxon>Pseudomonadota</taxon>
        <taxon>Gammaproteobacteria</taxon>
        <taxon>Vibrionales</taxon>
        <taxon>Vibrionaceae</taxon>
        <taxon>Vibrio</taxon>
    </lineage>
</organism>
<feature type="chain" id="PRO_5030864132" evidence="1">
    <location>
        <begin position="21"/>
        <end position="293"/>
    </location>
</feature>
<dbReference type="Proteomes" id="UP000464262">
    <property type="component" value="Chromosome 1"/>
</dbReference>
<dbReference type="PROSITE" id="PS51257">
    <property type="entry name" value="PROKAR_LIPOPROTEIN"/>
    <property type="match status" value="1"/>
</dbReference>
<name>A0A7Z2YE31_9VIBR</name>
<reference evidence="2 3" key="1">
    <citation type="submission" date="2020-01" db="EMBL/GenBank/DDBJ databases">
        <title>Whole genome and functional gene identification of agarase of Vibrio HN897.</title>
        <authorList>
            <person name="Liu Y."/>
            <person name="Zhao Z."/>
        </authorList>
    </citation>
    <scope>NUCLEOTIDE SEQUENCE [LARGE SCALE GENOMIC DNA]</scope>
    <source>
        <strain evidence="2 3">HN897</strain>
    </source>
</reference>
<dbReference type="EMBL" id="CP047475">
    <property type="protein sequence ID" value="QIA63946.1"/>
    <property type="molecule type" value="Genomic_DNA"/>
</dbReference>
<protein>
    <submittedName>
        <fullName evidence="2">TraB/GumN family protein</fullName>
    </submittedName>
</protein>
<dbReference type="PANTHER" id="PTHR40590">
    <property type="entry name" value="CYTOPLASMIC PROTEIN-RELATED"/>
    <property type="match status" value="1"/>
</dbReference>
<dbReference type="AlphaFoldDB" id="A0A7Z2YE31"/>
<sequence>MSYSKLLSLLLLLVSCISQAEPLSWVAEKEGVSYTLVGSVHVGDDSMYPMPSYLTEKLSIADALIVEANTLQHERIAYPATQTTIQDSLNEEQLERLGRIARLSGMQLPDVVNFPPWMGAMSLQMNQLQRLGYTPEKGVDVHFLQQATQQQTTIYGFESLQFQIDLIATQPDHGLEMLTTFMDEFNQTPNITRCLIDTWSAGDESNLIQFAEFSEMSPELEKAFIDNRNQAWANILDQKTPLEGQTSVIEDGDYFVVVGSLHLVGKGNVRELLKERGFKITQISQSAKVGCEF</sequence>
<evidence type="ECO:0000313" key="3">
    <source>
        <dbReference type="Proteomes" id="UP000464262"/>
    </source>
</evidence>